<dbReference type="InterPro" id="IPR005467">
    <property type="entry name" value="His_kinase_dom"/>
</dbReference>
<dbReference type="CDD" id="cd00082">
    <property type="entry name" value="HisKA"/>
    <property type="match status" value="1"/>
</dbReference>
<evidence type="ECO:0000259" key="4">
    <source>
        <dbReference type="PROSITE" id="PS50109"/>
    </source>
</evidence>
<evidence type="ECO:0000256" key="1">
    <source>
        <dbReference type="ARBA" id="ARBA00000085"/>
    </source>
</evidence>
<dbReference type="SUPFAM" id="SSF55874">
    <property type="entry name" value="ATPase domain of HSP90 chaperone/DNA topoisomerase II/histidine kinase"/>
    <property type="match status" value="1"/>
</dbReference>
<dbReference type="SMART" id="SM00388">
    <property type="entry name" value="HisKA"/>
    <property type="match status" value="1"/>
</dbReference>
<accession>A0ABU5H2R7</accession>
<proteinExistence type="predicted"/>
<dbReference type="Gene3D" id="1.10.287.130">
    <property type="match status" value="1"/>
</dbReference>
<dbReference type="InterPro" id="IPR036890">
    <property type="entry name" value="HATPase_C_sf"/>
</dbReference>
<dbReference type="InterPro" id="IPR003594">
    <property type="entry name" value="HATPase_dom"/>
</dbReference>
<dbReference type="PANTHER" id="PTHR43065">
    <property type="entry name" value="SENSOR HISTIDINE KINASE"/>
    <property type="match status" value="1"/>
</dbReference>
<evidence type="ECO:0000313" key="6">
    <source>
        <dbReference type="Proteomes" id="UP001291309"/>
    </source>
</evidence>
<keyword evidence="3" id="KW-0597">Phosphoprotein</keyword>
<dbReference type="PANTHER" id="PTHR43065:SF42">
    <property type="entry name" value="TWO-COMPONENT SENSOR PPRA"/>
    <property type="match status" value="1"/>
</dbReference>
<dbReference type="Gene3D" id="3.40.190.10">
    <property type="entry name" value="Periplasmic binding protein-like II"/>
    <property type="match status" value="2"/>
</dbReference>
<reference evidence="5 6" key="1">
    <citation type="submission" date="2023-12" db="EMBL/GenBank/DDBJ databases">
        <title>the genome sequence of Hyalangium sp. s54d21.</title>
        <authorList>
            <person name="Zhang X."/>
        </authorList>
    </citation>
    <scope>NUCLEOTIDE SEQUENCE [LARGE SCALE GENOMIC DNA]</scope>
    <source>
        <strain evidence="6">s54d21</strain>
    </source>
</reference>
<dbReference type="Gene3D" id="3.30.565.10">
    <property type="entry name" value="Histidine kinase-like ATPase, C-terminal domain"/>
    <property type="match status" value="1"/>
</dbReference>
<dbReference type="InterPro" id="IPR036097">
    <property type="entry name" value="HisK_dim/P_sf"/>
</dbReference>
<keyword evidence="6" id="KW-1185">Reference proteome</keyword>
<organism evidence="5 6">
    <name type="scientific">Hyalangium rubrum</name>
    <dbReference type="NCBI Taxonomy" id="3103134"/>
    <lineage>
        <taxon>Bacteria</taxon>
        <taxon>Pseudomonadati</taxon>
        <taxon>Myxococcota</taxon>
        <taxon>Myxococcia</taxon>
        <taxon>Myxococcales</taxon>
        <taxon>Cystobacterineae</taxon>
        <taxon>Archangiaceae</taxon>
        <taxon>Hyalangium</taxon>
    </lineage>
</organism>
<dbReference type="Pfam" id="PF12974">
    <property type="entry name" value="Phosphonate-bd"/>
    <property type="match status" value="1"/>
</dbReference>
<dbReference type="SUPFAM" id="SSF53850">
    <property type="entry name" value="Periplasmic binding protein-like II"/>
    <property type="match status" value="1"/>
</dbReference>
<dbReference type="Pfam" id="PF02518">
    <property type="entry name" value="HATPase_c"/>
    <property type="match status" value="1"/>
</dbReference>
<comment type="caution">
    <text evidence="5">The sequence shown here is derived from an EMBL/GenBank/DDBJ whole genome shotgun (WGS) entry which is preliminary data.</text>
</comment>
<dbReference type="RefSeq" id="WP_321545783.1">
    <property type="nucleotide sequence ID" value="NZ_JAXIVS010000003.1"/>
</dbReference>
<dbReference type="PRINTS" id="PR00344">
    <property type="entry name" value="BCTRLSENSOR"/>
</dbReference>
<dbReference type="Proteomes" id="UP001291309">
    <property type="component" value="Unassembled WGS sequence"/>
</dbReference>
<comment type="catalytic activity">
    <reaction evidence="1">
        <text>ATP + protein L-histidine = ADP + protein N-phospho-L-histidine.</text>
        <dbReference type="EC" id="2.7.13.3"/>
    </reaction>
</comment>
<gene>
    <name evidence="5" type="ORF">SYV04_11725</name>
</gene>
<dbReference type="EMBL" id="JAXIVS010000003">
    <property type="protein sequence ID" value="MDY7227067.1"/>
    <property type="molecule type" value="Genomic_DNA"/>
</dbReference>
<dbReference type="SUPFAM" id="SSF47384">
    <property type="entry name" value="Homodimeric domain of signal transducing histidine kinase"/>
    <property type="match status" value="1"/>
</dbReference>
<evidence type="ECO:0000256" key="3">
    <source>
        <dbReference type="ARBA" id="ARBA00022553"/>
    </source>
</evidence>
<evidence type="ECO:0000313" key="5">
    <source>
        <dbReference type="EMBL" id="MDY7227067.1"/>
    </source>
</evidence>
<name>A0ABU5H2R7_9BACT</name>
<evidence type="ECO:0000256" key="2">
    <source>
        <dbReference type="ARBA" id="ARBA00012438"/>
    </source>
</evidence>
<dbReference type="PROSITE" id="PS50109">
    <property type="entry name" value="HIS_KIN"/>
    <property type="match status" value="1"/>
</dbReference>
<feature type="domain" description="Histidine kinase" evidence="4">
    <location>
        <begin position="524"/>
        <end position="765"/>
    </location>
</feature>
<dbReference type="InterPro" id="IPR003661">
    <property type="entry name" value="HisK_dim/P_dom"/>
</dbReference>
<protein>
    <recommendedName>
        <fullName evidence="2">histidine kinase</fullName>
        <ecNumber evidence="2">2.7.13.3</ecNumber>
    </recommendedName>
</protein>
<dbReference type="InterPro" id="IPR004358">
    <property type="entry name" value="Sig_transdc_His_kin-like_C"/>
</dbReference>
<dbReference type="EC" id="2.7.13.3" evidence="2"/>
<dbReference type="Pfam" id="PF00512">
    <property type="entry name" value="HisKA"/>
    <property type="match status" value="1"/>
</dbReference>
<dbReference type="SMART" id="SM00387">
    <property type="entry name" value="HATPase_c"/>
    <property type="match status" value="1"/>
</dbReference>
<sequence length="780" mass="85789">MTSSPSPIRFVVYPSLGEVREHVRVELLGHAISLRMGRAVQVTTAPSYEALSQALEENRVDIAWGTAEQCARFGPRAWAVLRAVRFGHGHYHAALVCRSDDSLTLESLRGRRAAWVSPESMGGYLLIARHLEALGSPPAALFAEERFIGSYGGALRAVVSGEADVTSVLTSQPDEITARAFMGTHLGGGEHLLKPLLFSGPTPADGLILTRRLSREDAAALSACIVELSKGGAGMEPMIAAFHSEGFTPPADVLESTSKPWSHRGTNFVALRLDEEDRCREVWAEEDRALGRDVRGREGQTLAEVLGPHAAARLQALTRLTRHNRKGGRVKYHLQEAPGETRSYAAEMTWCPPSSEQSRPAVLLQLQDVTELSPLEEHLFRLASFPLMHPEPMLELDMAGALRYANPAAHERFPDLLAQGRNHPVVATAFAWALSGEEALPATVHLENRDWELAVVPLPDTGVLRVFAQDITARRQMERQEAKWSQELRTKNDALATALSKLREAQDRLILQERLAALGTLTAGIAHELRNPLNFVNSFSVLSEDLLREVTEELAAQGSIPAHLQESLADVAANVRRIKEHGHRMERIIRAMLEHSSGNKGERRDIALNVLLADSINLVYHGMWSRTPSFNIQFEQEFDEAVGKMQLVPQEISRVITNLLENACHAVHAKRQTLGGSFQGRIQVKTKSLPDSVEIHLHDNGTGIPQGIRDKLFTPFFTTKPAGEGTGLGLSISHEIIVKGYGGDMRFESEEGAFTTFIITLPRQRSEPPRPAGAPGEGRR</sequence>